<dbReference type="Proteomes" id="UP000694570">
    <property type="component" value="Unplaced"/>
</dbReference>
<proteinExistence type="predicted"/>
<dbReference type="Proteomes" id="UP000694571">
    <property type="component" value="Unplaced"/>
</dbReference>
<dbReference type="Proteomes" id="UP000694724">
    <property type="component" value="Unplaced"/>
</dbReference>
<dbReference type="Proteomes" id="UP000694728">
    <property type="component" value="Unplaced"/>
</dbReference>
<dbReference type="Ensembl" id="ENSSSCT00050047859.1">
    <property type="protein sequence ID" value="ENSSSCP00050019879.1"/>
    <property type="gene ID" value="ENSSSCG00050035611.1"/>
</dbReference>
<keyword evidence="1" id="KW-0812">Transmembrane</keyword>
<organism evidence="2 3">
    <name type="scientific">Sus scrofa</name>
    <name type="common">Pig</name>
    <dbReference type="NCBI Taxonomy" id="9823"/>
    <lineage>
        <taxon>Eukaryota</taxon>
        <taxon>Metazoa</taxon>
        <taxon>Chordata</taxon>
        <taxon>Craniata</taxon>
        <taxon>Vertebrata</taxon>
        <taxon>Euteleostomi</taxon>
        <taxon>Mammalia</taxon>
        <taxon>Eutheria</taxon>
        <taxon>Laurasiatheria</taxon>
        <taxon>Artiodactyla</taxon>
        <taxon>Suina</taxon>
        <taxon>Suidae</taxon>
        <taxon>Sus</taxon>
    </lineage>
</organism>
<dbReference type="Proteomes" id="UP000694727">
    <property type="component" value="Unplaced"/>
</dbReference>
<dbReference type="Proteomes" id="UP000694726">
    <property type="component" value="Unplaced"/>
</dbReference>
<evidence type="ECO:0000313" key="2">
    <source>
        <dbReference type="Ensembl" id="ENSSSCP00025001419.1"/>
    </source>
</evidence>
<name>A0A8D0QQL8_PIG</name>
<evidence type="ECO:0000256" key="1">
    <source>
        <dbReference type="SAM" id="Phobius"/>
    </source>
</evidence>
<keyword evidence="1" id="KW-1133">Transmembrane helix</keyword>
<dbReference type="Proteomes" id="UP000694720">
    <property type="component" value="Unplaced"/>
</dbReference>
<protein>
    <submittedName>
        <fullName evidence="2">Uncharacterized protein</fullName>
    </submittedName>
</protein>
<dbReference type="Ensembl" id="ENSSSCT00045005044.1">
    <property type="protein sequence ID" value="ENSSSCP00045003320.1"/>
    <property type="gene ID" value="ENSSSCG00045003141.1"/>
</dbReference>
<dbReference type="AlphaFoldDB" id="A0A8D0QQL8"/>
<reference evidence="2" key="1">
    <citation type="submission" date="2025-05" db="UniProtKB">
        <authorList>
            <consortium name="Ensembl"/>
        </authorList>
    </citation>
    <scope>IDENTIFICATION</scope>
</reference>
<keyword evidence="1" id="KW-0472">Membrane</keyword>
<accession>A0A8D0QQL8</accession>
<dbReference type="Ensembl" id="ENSSSCT00025003713.1">
    <property type="protein sequence ID" value="ENSSSCP00025001419.1"/>
    <property type="gene ID" value="ENSSSCG00025002829.1"/>
</dbReference>
<dbReference type="Ensembl" id="ENSSSCT00055061530.1">
    <property type="protein sequence ID" value="ENSSSCP00055049385.1"/>
    <property type="gene ID" value="ENSSSCG00055030825.1"/>
</dbReference>
<feature type="transmembrane region" description="Helical" evidence="1">
    <location>
        <begin position="12"/>
        <end position="32"/>
    </location>
</feature>
<feature type="transmembrane region" description="Helical" evidence="1">
    <location>
        <begin position="44"/>
        <end position="60"/>
    </location>
</feature>
<dbReference type="Ensembl" id="ENSSSCT00030079437.1">
    <property type="protein sequence ID" value="ENSSSCP00030036383.1"/>
    <property type="gene ID" value="ENSSSCG00030056988.1"/>
</dbReference>
<dbReference type="Ensembl" id="ENSSSCT00035043566.1">
    <property type="protein sequence ID" value="ENSSSCP00035017419.1"/>
    <property type="gene ID" value="ENSSSCG00035032892.1"/>
</dbReference>
<dbReference type="Ensembl" id="ENSSSCT00015009108.1">
    <property type="protein sequence ID" value="ENSSSCP00015003649.1"/>
    <property type="gene ID" value="ENSSSCG00015006887.1"/>
</dbReference>
<sequence>MLILYPVTLRNLLISLSSFWVESLGFSIYSIMSSAYSDSFTSSLRIWMPFITFVCLIAMARTSNTMLNKSGESGYPCLVPDFSGKAFNFSPLSIIFAVGLS</sequence>
<evidence type="ECO:0000313" key="3">
    <source>
        <dbReference type="Proteomes" id="UP000694727"/>
    </source>
</evidence>